<reference evidence="2" key="1">
    <citation type="submission" date="2022-02" db="EMBL/GenBank/DDBJ databases">
        <authorList>
            <person name="Henning P.M."/>
            <person name="McCubbin A.G."/>
            <person name="Shore J.S."/>
        </authorList>
    </citation>
    <scope>NUCLEOTIDE SEQUENCE</scope>
    <source>
        <strain evidence="2">F60SS</strain>
        <tissue evidence="2">Leaves</tissue>
    </source>
</reference>
<evidence type="ECO:0000313" key="2">
    <source>
        <dbReference type="EMBL" id="KAJ4827626.1"/>
    </source>
</evidence>
<evidence type="ECO:0000313" key="3">
    <source>
        <dbReference type="Proteomes" id="UP001141552"/>
    </source>
</evidence>
<keyword evidence="3" id="KW-1185">Reference proteome</keyword>
<dbReference type="PANTHER" id="PTHR31707">
    <property type="entry name" value="PECTINESTERASE"/>
    <property type="match status" value="1"/>
</dbReference>
<dbReference type="EMBL" id="JAKUCV010006380">
    <property type="protein sequence ID" value="KAJ4827626.1"/>
    <property type="molecule type" value="Genomic_DNA"/>
</dbReference>
<gene>
    <name evidence="2" type="ORF">Tsubulata_008242</name>
</gene>
<name>A0A9Q0J2W6_9ROSI</name>
<protein>
    <recommendedName>
        <fullName evidence="4">Pectinesterase inhibitor domain-containing protein</fullName>
    </recommendedName>
</protein>
<keyword evidence="1" id="KW-0732">Signal</keyword>
<comment type="caution">
    <text evidence="2">The sequence shown here is derived from an EMBL/GenBank/DDBJ whole genome shotgun (WGS) entry which is preliminary data.</text>
</comment>
<proteinExistence type="predicted"/>
<dbReference type="SUPFAM" id="SSF51126">
    <property type="entry name" value="Pectin lyase-like"/>
    <property type="match status" value="1"/>
</dbReference>
<dbReference type="InterPro" id="IPR011050">
    <property type="entry name" value="Pectin_lyase_fold/virulence"/>
</dbReference>
<accession>A0A9Q0J2W6</accession>
<dbReference type="AlphaFoldDB" id="A0A9Q0J2W6"/>
<evidence type="ECO:0000256" key="1">
    <source>
        <dbReference type="SAM" id="SignalP"/>
    </source>
</evidence>
<reference evidence="2" key="2">
    <citation type="journal article" date="2023" name="Plants (Basel)">
        <title>Annotation of the Turnera subulata (Passifloraceae) Draft Genome Reveals the S-Locus Evolved after the Divergence of Turneroideae from Passifloroideae in a Stepwise Manner.</title>
        <authorList>
            <person name="Henning P.M."/>
            <person name="Roalson E.H."/>
            <person name="Mir W."/>
            <person name="McCubbin A.G."/>
            <person name="Shore J.S."/>
        </authorList>
    </citation>
    <scope>NUCLEOTIDE SEQUENCE</scope>
    <source>
        <strain evidence="2">F60SS</strain>
    </source>
</reference>
<evidence type="ECO:0008006" key="4">
    <source>
        <dbReference type="Google" id="ProtNLM"/>
    </source>
</evidence>
<organism evidence="2 3">
    <name type="scientific">Turnera subulata</name>
    <dbReference type="NCBI Taxonomy" id="218843"/>
    <lineage>
        <taxon>Eukaryota</taxon>
        <taxon>Viridiplantae</taxon>
        <taxon>Streptophyta</taxon>
        <taxon>Embryophyta</taxon>
        <taxon>Tracheophyta</taxon>
        <taxon>Spermatophyta</taxon>
        <taxon>Magnoliopsida</taxon>
        <taxon>eudicotyledons</taxon>
        <taxon>Gunneridae</taxon>
        <taxon>Pentapetalae</taxon>
        <taxon>rosids</taxon>
        <taxon>fabids</taxon>
        <taxon>Malpighiales</taxon>
        <taxon>Passifloraceae</taxon>
        <taxon>Turnera</taxon>
    </lineage>
</organism>
<dbReference type="Proteomes" id="UP001141552">
    <property type="component" value="Unassembled WGS sequence"/>
</dbReference>
<sequence length="220" mass="23947">MSTTTSMATILLLFLALAATTSCVRELEILQMVRADQLQVARGFWVHSSVAIDRVDGGGPDEQLGVALMDCGKLYEETNHRTCLDGLKEKGLSIETPGVAQNLTALLGEALALYGRGRVQEGLPERKFEIRLKIAVQVKTTTNRPPIGRRNGGMLASWTPATSKANFVVARDGSGIHKTINEALAALGRMGVSGDGFWARDMTFENTASPQKHRSTRQWH</sequence>
<feature type="chain" id="PRO_5040183193" description="Pectinesterase inhibitor domain-containing protein" evidence="1">
    <location>
        <begin position="24"/>
        <end position="220"/>
    </location>
</feature>
<feature type="signal peptide" evidence="1">
    <location>
        <begin position="1"/>
        <end position="23"/>
    </location>
</feature>